<organism evidence="1 2">
    <name type="scientific">Eumeta variegata</name>
    <name type="common">Bagworm moth</name>
    <name type="synonym">Eumeta japonica</name>
    <dbReference type="NCBI Taxonomy" id="151549"/>
    <lineage>
        <taxon>Eukaryota</taxon>
        <taxon>Metazoa</taxon>
        <taxon>Ecdysozoa</taxon>
        <taxon>Arthropoda</taxon>
        <taxon>Hexapoda</taxon>
        <taxon>Insecta</taxon>
        <taxon>Pterygota</taxon>
        <taxon>Neoptera</taxon>
        <taxon>Endopterygota</taxon>
        <taxon>Lepidoptera</taxon>
        <taxon>Glossata</taxon>
        <taxon>Ditrysia</taxon>
        <taxon>Tineoidea</taxon>
        <taxon>Psychidae</taxon>
        <taxon>Oiketicinae</taxon>
        <taxon>Eumeta</taxon>
    </lineage>
</organism>
<keyword evidence="2" id="KW-1185">Reference proteome</keyword>
<evidence type="ECO:0000313" key="1">
    <source>
        <dbReference type="EMBL" id="GBO99575.1"/>
    </source>
</evidence>
<accession>A0A4C1SCK0</accession>
<reference evidence="1 2" key="1">
    <citation type="journal article" date="2019" name="Commun. Biol.">
        <title>The bagworm genome reveals a unique fibroin gene that provides high tensile strength.</title>
        <authorList>
            <person name="Kono N."/>
            <person name="Nakamura H."/>
            <person name="Ohtoshi R."/>
            <person name="Tomita M."/>
            <person name="Numata K."/>
            <person name="Arakawa K."/>
        </authorList>
    </citation>
    <scope>NUCLEOTIDE SEQUENCE [LARGE SCALE GENOMIC DNA]</scope>
</reference>
<comment type="caution">
    <text evidence="1">The sequence shown here is derived from an EMBL/GenBank/DDBJ whole genome shotgun (WGS) entry which is preliminary data.</text>
</comment>
<protein>
    <submittedName>
        <fullName evidence="1">Uncharacterized protein</fullName>
    </submittedName>
</protein>
<sequence length="89" mass="9889">MRVKLMQPRSDSYVGMCEECLKVRYSNCDVRVPMESPPLICGSDNPNRAYVGALTPSIWKFSKTAVLQLKLEVAAETPKPFTSGFAKGF</sequence>
<dbReference type="Proteomes" id="UP000299102">
    <property type="component" value="Unassembled WGS sequence"/>
</dbReference>
<dbReference type="AlphaFoldDB" id="A0A4C1SCK0"/>
<dbReference type="EMBL" id="BGZK01000003">
    <property type="protein sequence ID" value="GBO99575.1"/>
    <property type="molecule type" value="Genomic_DNA"/>
</dbReference>
<proteinExistence type="predicted"/>
<name>A0A4C1SCK0_EUMVA</name>
<gene>
    <name evidence="1" type="ORF">EVAR_724_1</name>
</gene>
<evidence type="ECO:0000313" key="2">
    <source>
        <dbReference type="Proteomes" id="UP000299102"/>
    </source>
</evidence>